<dbReference type="EMBL" id="OW152840">
    <property type="protein sequence ID" value="CAH2061680.1"/>
    <property type="molecule type" value="Genomic_DNA"/>
</dbReference>
<feature type="region of interest" description="Disordered" evidence="1">
    <location>
        <begin position="302"/>
        <end position="336"/>
    </location>
</feature>
<dbReference type="Pfam" id="PF26585">
    <property type="entry name" value="STX17_N"/>
    <property type="match status" value="1"/>
</dbReference>
<reference evidence="3" key="1">
    <citation type="submission" date="2022-03" db="EMBL/GenBank/DDBJ databases">
        <authorList>
            <person name="Martin H S."/>
        </authorList>
    </citation>
    <scope>NUCLEOTIDE SEQUENCE</scope>
</reference>
<feature type="compositionally biased region" description="Low complexity" evidence="1">
    <location>
        <begin position="302"/>
        <end position="323"/>
    </location>
</feature>
<evidence type="ECO:0000256" key="1">
    <source>
        <dbReference type="SAM" id="MobiDB-lite"/>
    </source>
</evidence>
<sequence length="336" mass="35800">MNDVGKLPLKRVELSLTKFNEVAIPHHLDLLRQHKANIIKYGESGETARVRAEQTHARRVAGQLRVLLGELDALRRQVREEDWARFDQLTRRSRDLTLRSIVDYFGVIERSCRGLVGAGRETARWRESSPVAMRRREEGEGEGEGQGAVSGSARSTESVGVVAHSQRGQLQLRHDDQELQLREREAVLRGWEELQAEVRALHEAWALVHRAATHHKEQVCSVEARAEEAAENVREARGSLRVAERLGAWGAWALGAGGAAAGAACAGPLGLLAGAKAGAAAALAGAALGVAATRALAAAPATPPAAATPATPATAATAATPAADNTDGTALRKKLQ</sequence>
<name>A0ABN8ILQ0_9NEOP</name>
<feature type="non-terminal residue" evidence="3">
    <location>
        <position position="1"/>
    </location>
</feature>
<feature type="region of interest" description="Disordered" evidence="1">
    <location>
        <begin position="126"/>
        <end position="158"/>
    </location>
</feature>
<dbReference type="Proteomes" id="UP000837857">
    <property type="component" value="Chromosome 28"/>
</dbReference>
<evidence type="ECO:0000313" key="4">
    <source>
        <dbReference type="Proteomes" id="UP000837857"/>
    </source>
</evidence>
<feature type="domain" description="STX17-like N-terminal" evidence="2">
    <location>
        <begin position="10"/>
        <end position="104"/>
    </location>
</feature>
<keyword evidence="4" id="KW-1185">Reference proteome</keyword>
<evidence type="ECO:0000313" key="3">
    <source>
        <dbReference type="EMBL" id="CAH2061680.1"/>
    </source>
</evidence>
<accession>A0ABN8ILQ0</accession>
<protein>
    <recommendedName>
        <fullName evidence="2">STX17-like N-terminal domain-containing protein</fullName>
    </recommendedName>
</protein>
<organism evidence="3 4">
    <name type="scientific">Iphiclides podalirius</name>
    <name type="common">scarce swallowtail</name>
    <dbReference type="NCBI Taxonomy" id="110791"/>
    <lineage>
        <taxon>Eukaryota</taxon>
        <taxon>Metazoa</taxon>
        <taxon>Ecdysozoa</taxon>
        <taxon>Arthropoda</taxon>
        <taxon>Hexapoda</taxon>
        <taxon>Insecta</taxon>
        <taxon>Pterygota</taxon>
        <taxon>Neoptera</taxon>
        <taxon>Endopterygota</taxon>
        <taxon>Lepidoptera</taxon>
        <taxon>Glossata</taxon>
        <taxon>Ditrysia</taxon>
        <taxon>Papilionoidea</taxon>
        <taxon>Papilionidae</taxon>
        <taxon>Papilioninae</taxon>
        <taxon>Iphiclides</taxon>
    </lineage>
</organism>
<dbReference type="InterPro" id="IPR059001">
    <property type="entry name" value="STX17_N"/>
</dbReference>
<proteinExistence type="predicted"/>
<gene>
    <name evidence="3" type="ORF">IPOD504_LOCUS11362</name>
</gene>
<evidence type="ECO:0000259" key="2">
    <source>
        <dbReference type="Pfam" id="PF26585"/>
    </source>
</evidence>